<organism evidence="2 3">
    <name type="scientific">Paenibacillus cookii</name>
    <dbReference type="NCBI Taxonomy" id="157839"/>
    <lineage>
        <taxon>Bacteria</taxon>
        <taxon>Bacillati</taxon>
        <taxon>Bacillota</taxon>
        <taxon>Bacilli</taxon>
        <taxon>Bacillales</taxon>
        <taxon>Paenibacillaceae</taxon>
        <taxon>Paenibacillus</taxon>
    </lineage>
</organism>
<dbReference type="RefSeq" id="WP_212948344.1">
    <property type="nucleotide sequence ID" value="NZ_BORW01000004.1"/>
</dbReference>
<evidence type="ECO:0000313" key="2">
    <source>
        <dbReference type="EMBL" id="GIO66367.1"/>
    </source>
</evidence>
<keyword evidence="1" id="KW-0472">Membrane</keyword>
<name>A0ABQ4LSV6_9BACL</name>
<keyword evidence="3" id="KW-1185">Reference proteome</keyword>
<reference evidence="2 3" key="1">
    <citation type="submission" date="2021-03" db="EMBL/GenBank/DDBJ databases">
        <title>Antimicrobial resistance genes in bacteria isolated from Japanese honey, and their potential for conferring macrolide and lincosamide resistance in the American foulbrood pathogen Paenibacillus larvae.</title>
        <authorList>
            <person name="Okamoto M."/>
            <person name="Kumagai M."/>
            <person name="Kanamori H."/>
            <person name="Takamatsu D."/>
        </authorList>
    </citation>
    <scope>NUCLEOTIDE SEQUENCE [LARGE SCALE GENOMIC DNA]</scope>
    <source>
        <strain evidence="2 3">J21TS3</strain>
    </source>
</reference>
<comment type="caution">
    <text evidence="2">The sequence shown here is derived from an EMBL/GenBank/DDBJ whole genome shotgun (WGS) entry which is preliminary data.</text>
</comment>
<protein>
    <recommendedName>
        <fullName evidence="4">Holin-like toxin</fullName>
    </recommendedName>
</protein>
<evidence type="ECO:0000313" key="3">
    <source>
        <dbReference type="Proteomes" id="UP000680638"/>
    </source>
</evidence>
<evidence type="ECO:0008006" key="4">
    <source>
        <dbReference type="Google" id="ProtNLM"/>
    </source>
</evidence>
<sequence length="55" mass="6157">MGKRNQAFMGARKLPDRAILIAGRRTVMTIDQLIALLTLVVMIITLAVNHEKPKQ</sequence>
<evidence type="ECO:0000256" key="1">
    <source>
        <dbReference type="SAM" id="Phobius"/>
    </source>
</evidence>
<proteinExistence type="predicted"/>
<accession>A0ABQ4LSV6</accession>
<keyword evidence="1" id="KW-1133">Transmembrane helix</keyword>
<feature type="transmembrane region" description="Helical" evidence="1">
    <location>
        <begin position="33"/>
        <end position="50"/>
    </location>
</feature>
<keyword evidence="1" id="KW-0812">Transmembrane</keyword>
<dbReference type="Proteomes" id="UP000680638">
    <property type="component" value="Unassembled WGS sequence"/>
</dbReference>
<dbReference type="EMBL" id="BORW01000004">
    <property type="protein sequence ID" value="GIO66367.1"/>
    <property type="molecule type" value="Genomic_DNA"/>
</dbReference>
<gene>
    <name evidence="2" type="ORF">J21TS3_11880</name>
</gene>